<dbReference type="Proteomes" id="UP001183629">
    <property type="component" value="Unassembled WGS sequence"/>
</dbReference>
<name>A0AAE3ZK65_9ACTN</name>
<reference evidence="1 2" key="1">
    <citation type="submission" date="2023-07" db="EMBL/GenBank/DDBJ databases">
        <title>Sequencing the genomes of 1000 actinobacteria strains.</title>
        <authorList>
            <person name="Klenk H.-P."/>
        </authorList>
    </citation>
    <scope>NUCLEOTIDE SEQUENCE [LARGE SCALE GENOMIC DNA]</scope>
    <source>
        <strain evidence="1 2">DSM 44711</strain>
    </source>
</reference>
<accession>A0AAE3ZK65</accession>
<protein>
    <submittedName>
        <fullName evidence="1">Uncharacterized protein</fullName>
    </submittedName>
</protein>
<keyword evidence="2" id="KW-1185">Reference proteome</keyword>
<evidence type="ECO:0000313" key="2">
    <source>
        <dbReference type="Proteomes" id="UP001183629"/>
    </source>
</evidence>
<sequence>MTVAVLAAAGTAGYVATREDPGVLACHRIDEFITEFVAGGRPEVSEAEARELADQLAASGHESLARIGEVFQLGYRKEDPARPIDGMRGAVLLTGAENACRAAGVPMTRMRPPR</sequence>
<evidence type="ECO:0000313" key="1">
    <source>
        <dbReference type="EMBL" id="MDR7320150.1"/>
    </source>
</evidence>
<proteinExistence type="predicted"/>
<dbReference type="RefSeq" id="WP_310408444.1">
    <property type="nucleotide sequence ID" value="NZ_JAVDYC010000001.1"/>
</dbReference>
<dbReference type="AlphaFoldDB" id="A0AAE3ZK65"/>
<dbReference type="EMBL" id="JAVDYC010000001">
    <property type="protein sequence ID" value="MDR7320150.1"/>
    <property type="molecule type" value="Genomic_DNA"/>
</dbReference>
<gene>
    <name evidence="1" type="ORF">J2S44_000400</name>
</gene>
<organism evidence="1 2">
    <name type="scientific">Catenuloplanes niger</name>
    <dbReference type="NCBI Taxonomy" id="587534"/>
    <lineage>
        <taxon>Bacteria</taxon>
        <taxon>Bacillati</taxon>
        <taxon>Actinomycetota</taxon>
        <taxon>Actinomycetes</taxon>
        <taxon>Micromonosporales</taxon>
        <taxon>Micromonosporaceae</taxon>
        <taxon>Catenuloplanes</taxon>
    </lineage>
</organism>
<comment type="caution">
    <text evidence="1">The sequence shown here is derived from an EMBL/GenBank/DDBJ whole genome shotgun (WGS) entry which is preliminary data.</text>
</comment>